<dbReference type="STRING" id="103827.A0A0N5CMX2"/>
<comment type="catalytic activity">
    <reaction evidence="9">
        <text>L-serine(in) = L-serine(out)</text>
        <dbReference type="Rhea" id="RHEA:35031"/>
        <dbReference type="ChEBI" id="CHEBI:33384"/>
    </reaction>
</comment>
<evidence type="ECO:0000256" key="1">
    <source>
        <dbReference type="ARBA" id="ARBA00004225"/>
    </source>
</evidence>
<dbReference type="GO" id="GO:0015075">
    <property type="term" value="F:monoatomic ion transmembrane transporter activity"/>
    <property type="evidence" value="ECO:0007669"/>
    <property type="project" value="InterPro"/>
</dbReference>
<keyword evidence="5" id="KW-0029">Amino-acid transport</keyword>
<dbReference type="Pfam" id="PF03820">
    <property type="entry name" value="SFXNs"/>
    <property type="match status" value="1"/>
</dbReference>
<dbReference type="WBParaSite" id="TCLT_0000151301-mRNA-1">
    <property type="protein sequence ID" value="TCLT_0000151301-mRNA-1"/>
    <property type="gene ID" value="TCLT_0000151301"/>
</dbReference>
<accession>A0A0N5CMX2</accession>
<dbReference type="InterPro" id="IPR004686">
    <property type="entry name" value="Mtc"/>
</dbReference>
<dbReference type="GO" id="GO:0140300">
    <property type="term" value="P:serine import into mitochondrion"/>
    <property type="evidence" value="ECO:0007669"/>
    <property type="project" value="TreeGrafter"/>
</dbReference>
<keyword evidence="7" id="KW-0496">Mitochondrion</keyword>
<dbReference type="GO" id="GO:0005743">
    <property type="term" value="C:mitochondrial inner membrane"/>
    <property type="evidence" value="ECO:0007669"/>
    <property type="project" value="TreeGrafter"/>
</dbReference>
<evidence type="ECO:0000256" key="7">
    <source>
        <dbReference type="ARBA" id="ARBA00023128"/>
    </source>
</evidence>
<sequence>MSELVSQMKHPPDISRPRWDQATFAGRARHFFVITNPLNLFISKSRLEQAKKIVLEYKFVSGFILCL</sequence>
<dbReference type="OMA" id="HPPDISR"/>
<dbReference type="EMBL" id="UYYF01000200">
    <property type="protein sequence ID" value="VDM96998.1"/>
    <property type="molecule type" value="Genomic_DNA"/>
</dbReference>
<protein>
    <submittedName>
        <fullName evidence="12">Myosin motor domain-containing protein</fullName>
    </submittedName>
</protein>
<comment type="subcellular location">
    <subcellularLocation>
        <location evidence="1">Mitochondrion membrane</location>
        <topology evidence="1">Multi-pass membrane protein</topology>
    </subcellularLocation>
</comment>
<evidence type="ECO:0000313" key="10">
    <source>
        <dbReference type="EMBL" id="VDM96998.1"/>
    </source>
</evidence>
<name>A0A0N5CMX2_THECL</name>
<evidence type="ECO:0000256" key="4">
    <source>
        <dbReference type="ARBA" id="ARBA00022692"/>
    </source>
</evidence>
<organism evidence="12">
    <name type="scientific">Thelazia callipaeda</name>
    <name type="common">Oriental eyeworm</name>
    <name type="synonym">Parasitic nematode</name>
    <dbReference type="NCBI Taxonomy" id="103827"/>
    <lineage>
        <taxon>Eukaryota</taxon>
        <taxon>Metazoa</taxon>
        <taxon>Ecdysozoa</taxon>
        <taxon>Nematoda</taxon>
        <taxon>Chromadorea</taxon>
        <taxon>Rhabditida</taxon>
        <taxon>Spirurina</taxon>
        <taxon>Spiruromorpha</taxon>
        <taxon>Thelazioidea</taxon>
        <taxon>Thelaziidae</taxon>
        <taxon>Thelazia</taxon>
    </lineage>
</organism>
<dbReference type="PANTHER" id="PTHR11153:SF20">
    <property type="entry name" value="SIDEROFLEXIN-3"/>
    <property type="match status" value="1"/>
</dbReference>
<keyword evidence="11" id="KW-1185">Reference proteome</keyword>
<evidence type="ECO:0000256" key="9">
    <source>
        <dbReference type="ARBA" id="ARBA00036416"/>
    </source>
</evidence>
<evidence type="ECO:0000256" key="8">
    <source>
        <dbReference type="ARBA" id="ARBA00023136"/>
    </source>
</evidence>
<comment type="similarity">
    <text evidence="2">Belongs to the sideroflexin family.</text>
</comment>
<keyword evidence="4" id="KW-0812">Transmembrane</keyword>
<evidence type="ECO:0000256" key="6">
    <source>
        <dbReference type="ARBA" id="ARBA00022989"/>
    </source>
</evidence>
<reference evidence="10 11" key="2">
    <citation type="submission" date="2018-11" db="EMBL/GenBank/DDBJ databases">
        <authorList>
            <consortium name="Pathogen Informatics"/>
        </authorList>
    </citation>
    <scope>NUCLEOTIDE SEQUENCE [LARGE SCALE GENOMIC DNA]</scope>
</reference>
<keyword evidence="8" id="KW-0472">Membrane</keyword>
<keyword evidence="3" id="KW-0813">Transport</keyword>
<reference evidence="12" key="1">
    <citation type="submission" date="2017-02" db="UniProtKB">
        <authorList>
            <consortium name="WormBaseParasite"/>
        </authorList>
    </citation>
    <scope>IDENTIFICATION</scope>
</reference>
<dbReference type="OrthoDB" id="6608471at2759"/>
<dbReference type="PANTHER" id="PTHR11153">
    <property type="entry name" value="SIDEROFLEXIN"/>
    <property type="match status" value="1"/>
</dbReference>
<proteinExistence type="inferred from homology"/>
<dbReference type="Proteomes" id="UP000276776">
    <property type="component" value="Unassembled WGS sequence"/>
</dbReference>
<gene>
    <name evidence="10" type="ORF">TCLT_LOCUS1514</name>
</gene>
<evidence type="ECO:0000256" key="3">
    <source>
        <dbReference type="ARBA" id="ARBA00022448"/>
    </source>
</evidence>
<evidence type="ECO:0000313" key="12">
    <source>
        <dbReference type="WBParaSite" id="TCLT_0000151301-mRNA-1"/>
    </source>
</evidence>
<dbReference type="AlphaFoldDB" id="A0A0N5CMX2"/>
<keyword evidence="6" id="KW-1133">Transmembrane helix</keyword>
<evidence type="ECO:0000256" key="5">
    <source>
        <dbReference type="ARBA" id="ARBA00022970"/>
    </source>
</evidence>
<evidence type="ECO:0000256" key="2">
    <source>
        <dbReference type="ARBA" id="ARBA00005974"/>
    </source>
</evidence>
<evidence type="ECO:0000313" key="11">
    <source>
        <dbReference type="Proteomes" id="UP000276776"/>
    </source>
</evidence>